<accession>A0A844XA69</accession>
<feature type="transmembrane region" description="Helical" evidence="1">
    <location>
        <begin position="276"/>
        <end position="296"/>
    </location>
</feature>
<feature type="transmembrane region" description="Helical" evidence="1">
    <location>
        <begin position="137"/>
        <end position="154"/>
    </location>
</feature>
<feature type="transmembrane region" description="Helical" evidence="1">
    <location>
        <begin position="382"/>
        <end position="402"/>
    </location>
</feature>
<feature type="transmembrane region" description="Helical" evidence="1">
    <location>
        <begin position="116"/>
        <end position="131"/>
    </location>
</feature>
<keyword evidence="1" id="KW-1133">Transmembrane helix</keyword>
<organism evidence="3 4">
    <name type="scientific">Aurantiacibacter rhizosphaerae</name>
    <dbReference type="NCBI Taxonomy" id="2691582"/>
    <lineage>
        <taxon>Bacteria</taxon>
        <taxon>Pseudomonadati</taxon>
        <taxon>Pseudomonadota</taxon>
        <taxon>Alphaproteobacteria</taxon>
        <taxon>Sphingomonadales</taxon>
        <taxon>Erythrobacteraceae</taxon>
        <taxon>Aurantiacibacter</taxon>
    </lineage>
</organism>
<dbReference type="Pfam" id="PF04235">
    <property type="entry name" value="DUF418"/>
    <property type="match status" value="1"/>
</dbReference>
<dbReference type="RefSeq" id="WP_160484853.1">
    <property type="nucleotide sequence ID" value="NZ_WUBR01000001.1"/>
</dbReference>
<dbReference type="InterPro" id="IPR007349">
    <property type="entry name" value="DUF418"/>
</dbReference>
<sequence length="426" mass="46737">MTTLEQATPDGNRGGASPATAAERIASLDLIRGVAVLGILAANIVGFGMPWSAYSWPTAFLTGHDATSDWLWVAQFVLVDGKMRGLFTLLFGAGMALFMERAWARGDGLGLQARRLAILLVFGLIHFFLIWRGDILVLYSVAGFAAMFFLRMTAGKLLTLGLIGYVVGALFFSLTLGSTYFITETAFGQAEGMGEARAAVDAAQQQELDENASEIPIMQDGSYGDIVSHTFAEHAADPINIILFMVLETVPLMLIGMAFYRLGWFDPGGEVGRRRMWGWGLLIVGTVLNVLLALWVKDGGFSYWGTQAATSAFAMLPRLPMILGLALLLAIYGSTATGWLAQRLSAAGRVAFTNYIGTSVLMMLVFHPWAGGLWGDLTRPQLYLVVLFGWAVMLAWSTPWLARFRYGPLEWLWRCLTYGRLFPLRR</sequence>
<dbReference type="Proteomes" id="UP000461409">
    <property type="component" value="Unassembled WGS sequence"/>
</dbReference>
<gene>
    <name evidence="3" type="ORF">GRF63_05055</name>
</gene>
<proteinExistence type="predicted"/>
<dbReference type="AlphaFoldDB" id="A0A844XA69"/>
<reference evidence="3 4" key="1">
    <citation type="submission" date="2019-12" db="EMBL/GenBank/DDBJ databases">
        <authorList>
            <person name="Lee S.D."/>
        </authorList>
    </citation>
    <scope>NUCLEOTIDE SEQUENCE [LARGE SCALE GENOMIC DNA]</scope>
    <source>
        <strain evidence="3 4">GH3-10</strain>
    </source>
</reference>
<dbReference type="InterPro" id="IPR052529">
    <property type="entry name" value="Bact_Transport_Assoc"/>
</dbReference>
<evidence type="ECO:0000313" key="3">
    <source>
        <dbReference type="EMBL" id="MWV27267.1"/>
    </source>
</evidence>
<comment type="caution">
    <text evidence="3">The sequence shown here is derived from an EMBL/GenBank/DDBJ whole genome shotgun (WGS) entry which is preliminary data.</text>
</comment>
<feature type="transmembrane region" description="Helical" evidence="1">
    <location>
        <begin position="241"/>
        <end position="264"/>
    </location>
</feature>
<reference evidence="3 4" key="2">
    <citation type="submission" date="2020-02" db="EMBL/GenBank/DDBJ databases">
        <title>Erythrobacter dongmakensis sp. nov., isolated from a tidal mudflat.</title>
        <authorList>
            <person name="Kim I.S."/>
        </authorList>
    </citation>
    <scope>NUCLEOTIDE SEQUENCE [LARGE SCALE GENOMIC DNA]</scope>
    <source>
        <strain evidence="3 4">GH3-10</strain>
    </source>
</reference>
<evidence type="ECO:0000259" key="2">
    <source>
        <dbReference type="Pfam" id="PF04235"/>
    </source>
</evidence>
<dbReference type="EMBL" id="WUBR01000001">
    <property type="protein sequence ID" value="MWV27267.1"/>
    <property type="molecule type" value="Genomic_DNA"/>
</dbReference>
<evidence type="ECO:0000313" key="4">
    <source>
        <dbReference type="Proteomes" id="UP000461409"/>
    </source>
</evidence>
<name>A0A844XA69_9SPHN</name>
<feature type="transmembrane region" description="Helical" evidence="1">
    <location>
        <begin position="321"/>
        <end position="340"/>
    </location>
</feature>
<keyword evidence="1" id="KW-0472">Membrane</keyword>
<feature type="transmembrane region" description="Helical" evidence="1">
    <location>
        <begin position="161"/>
        <end position="183"/>
    </location>
</feature>
<keyword evidence="1" id="KW-0812">Transmembrane</keyword>
<evidence type="ECO:0000256" key="1">
    <source>
        <dbReference type="SAM" id="Phobius"/>
    </source>
</evidence>
<dbReference type="PANTHER" id="PTHR30590:SF2">
    <property type="entry name" value="INNER MEMBRANE PROTEIN"/>
    <property type="match status" value="1"/>
</dbReference>
<keyword evidence="4" id="KW-1185">Reference proteome</keyword>
<feature type="transmembrane region" description="Helical" evidence="1">
    <location>
        <begin position="34"/>
        <end position="54"/>
    </location>
</feature>
<feature type="domain" description="DUF418" evidence="2">
    <location>
        <begin position="260"/>
        <end position="419"/>
    </location>
</feature>
<dbReference type="PANTHER" id="PTHR30590">
    <property type="entry name" value="INNER MEMBRANE PROTEIN"/>
    <property type="match status" value="1"/>
</dbReference>
<feature type="transmembrane region" description="Helical" evidence="1">
    <location>
        <begin position="352"/>
        <end position="370"/>
    </location>
</feature>
<protein>
    <submittedName>
        <fullName evidence="3">DUF418 domain-containing protein</fullName>
    </submittedName>
</protein>
<feature type="transmembrane region" description="Helical" evidence="1">
    <location>
        <begin position="86"/>
        <end position="104"/>
    </location>
</feature>